<dbReference type="OrthoDB" id="2269034at2759"/>
<proteinExistence type="predicted"/>
<dbReference type="Proteomes" id="UP000620124">
    <property type="component" value="Unassembled WGS sequence"/>
</dbReference>
<comment type="caution">
    <text evidence="1">The sequence shown here is derived from an EMBL/GenBank/DDBJ whole genome shotgun (WGS) entry which is preliminary data.</text>
</comment>
<accession>A0A8H6XVE2</accession>
<evidence type="ECO:0000313" key="2">
    <source>
        <dbReference type="Proteomes" id="UP000620124"/>
    </source>
</evidence>
<dbReference type="EMBL" id="JACAZI010000012">
    <property type="protein sequence ID" value="KAF7347134.1"/>
    <property type="molecule type" value="Genomic_DNA"/>
</dbReference>
<reference evidence="1" key="1">
    <citation type="submission" date="2020-05" db="EMBL/GenBank/DDBJ databases">
        <title>Mycena genomes resolve the evolution of fungal bioluminescence.</title>
        <authorList>
            <person name="Tsai I.J."/>
        </authorList>
    </citation>
    <scope>NUCLEOTIDE SEQUENCE</scope>
    <source>
        <strain evidence="1">CCC161011</strain>
    </source>
</reference>
<dbReference type="AlphaFoldDB" id="A0A8H6XVE2"/>
<organism evidence="1 2">
    <name type="scientific">Mycena venus</name>
    <dbReference type="NCBI Taxonomy" id="2733690"/>
    <lineage>
        <taxon>Eukaryota</taxon>
        <taxon>Fungi</taxon>
        <taxon>Dikarya</taxon>
        <taxon>Basidiomycota</taxon>
        <taxon>Agaricomycotina</taxon>
        <taxon>Agaricomycetes</taxon>
        <taxon>Agaricomycetidae</taxon>
        <taxon>Agaricales</taxon>
        <taxon>Marasmiineae</taxon>
        <taxon>Mycenaceae</taxon>
        <taxon>Mycena</taxon>
    </lineage>
</organism>
<evidence type="ECO:0000313" key="1">
    <source>
        <dbReference type="EMBL" id="KAF7347134.1"/>
    </source>
</evidence>
<gene>
    <name evidence="1" type="ORF">MVEN_01467700</name>
</gene>
<name>A0A8H6XVE2_9AGAR</name>
<sequence length="274" mass="30852">MDSLHDYNQSKIPSTTTSAASLRTRLMEIDAEMADLHARLQQLAVARRPVVEALRSIIYPILTLPPEITAEIFKQCVDETITVARANWLGPLVLSSVCRAWRHIGFNLKSIWSNICIPNTYEAIPSLEKVAWWWLPRVGGHPLDLTGPSPMLKALMKYSMQWRGISCPVDIDNSTSLNSIQGRIPLLRRLEITPSRRLYSGPTPITMFSEAPNLREVTLTAGSTGRVSTFITLPWTQLTSFTYWNQSTAQSLELLSLTPPSRVILRYPDRSSTF</sequence>
<keyword evidence="2" id="KW-1185">Reference proteome</keyword>
<protein>
    <submittedName>
        <fullName evidence="1">F-box domain-containing protein</fullName>
    </submittedName>
</protein>